<evidence type="ECO:0000313" key="10">
    <source>
        <dbReference type="EMBL" id="QCX30274.1"/>
    </source>
</evidence>
<dbReference type="PROSITE" id="PS51257">
    <property type="entry name" value="PROKAR_LIPOPROTEIN"/>
    <property type="match status" value="1"/>
</dbReference>
<organism evidence="10">
    <name type="scientific">Passiflora arbelaezii</name>
    <dbReference type="NCBI Taxonomy" id="298518"/>
    <lineage>
        <taxon>Eukaryota</taxon>
        <taxon>Viridiplantae</taxon>
        <taxon>Streptophyta</taxon>
        <taxon>Embryophyta</taxon>
        <taxon>Tracheophyta</taxon>
        <taxon>Spermatophyta</taxon>
        <taxon>Magnoliopsida</taxon>
        <taxon>eudicotyledons</taxon>
        <taxon>Gunneridae</taxon>
        <taxon>Pentapetalae</taxon>
        <taxon>rosids</taxon>
        <taxon>fabids</taxon>
        <taxon>Malpighiales</taxon>
        <taxon>Passifloraceae</taxon>
        <taxon>Passiflora</taxon>
    </lineage>
</organism>
<protein>
    <recommendedName>
        <fullName evidence="4">Photosystem I assembly protein Ycf4</fullName>
    </recommendedName>
</protein>
<comment type="subcellular location">
    <subcellularLocation>
        <location evidence="2">Membrane</location>
        <topology evidence="2">Multi-pass membrane protein</topology>
    </subcellularLocation>
</comment>
<accession>A0A4Y5QFA5</accession>
<dbReference type="RefSeq" id="YP_009670993.1">
    <property type="nucleotide sequence ID" value="NC_043819.1"/>
</dbReference>
<keyword evidence="8 9" id="KW-0472">Membrane</keyword>
<evidence type="ECO:0000256" key="5">
    <source>
        <dbReference type="ARBA" id="ARBA00022531"/>
    </source>
</evidence>
<geneLocation type="chloroplast" evidence="10"/>
<keyword evidence="5" id="KW-0602">Photosynthesis</keyword>
<evidence type="ECO:0000256" key="2">
    <source>
        <dbReference type="ARBA" id="ARBA00004141"/>
    </source>
</evidence>
<feature type="transmembrane region" description="Helical" evidence="9">
    <location>
        <begin position="63"/>
        <end position="85"/>
    </location>
</feature>
<proteinExistence type="inferred from homology"/>
<keyword evidence="6 9" id="KW-0812">Transmembrane</keyword>
<dbReference type="GO" id="GO:0009522">
    <property type="term" value="C:photosystem I"/>
    <property type="evidence" value="ECO:0007669"/>
    <property type="project" value="InterPro"/>
</dbReference>
<evidence type="ECO:0000256" key="3">
    <source>
        <dbReference type="ARBA" id="ARBA00008198"/>
    </source>
</evidence>
<keyword evidence="7 9" id="KW-1133">Transmembrane helix</keyword>
<sequence length="191" mass="22483">MTHKHIWVDLVEVSPPPSPVCWACILFLVSACLLFCVIYRFLDRVEEIDKDLPPFARSPQIILFRQGVIIFFYGLSSLFVIFYLWCIRWWNGGSGYKRFDRNRRKQGLVCVFRWGVPGNDLCPLIIFLMQDIAWITIIIREGINAQHTLYLHVRGKGPVALLRTTQREEIKTKALQLYDLLQVRIIVYYDF</sequence>
<evidence type="ECO:0000256" key="6">
    <source>
        <dbReference type="ARBA" id="ARBA00022692"/>
    </source>
</evidence>
<gene>
    <name evidence="10" type="primary">ycf4</name>
</gene>
<dbReference type="GO" id="GO:0015979">
    <property type="term" value="P:photosynthesis"/>
    <property type="evidence" value="ECO:0007669"/>
    <property type="project" value="UniProtKB-KW"/>
</dbReference>
<comment type="function">
    <text evidence="1">Seems to be required for the assembly of the photosystem I complex.</text>
</comment>
<evidence type="ECO:0000256" key="8">
    <source>
        <dbReference type="ARBA" id="ARBA00023136"/>
    </source>
</evidence>
<dbReference type="AlphaFoldDB" id="A0A4Y5QFA5"/>
<comment type="similarity">
    <text evidence="3">Belongs to the Ycf4 family.</text>
</comment>
<reference evidence="10" key="1">
    <citation type="journal article" date="2019" name="Mol. Phylogenet. Evol.">
        <title>Highly accelerated rates of genomic rearrangements and nucleotide substitutions in plastid genomes of Passiflora subgenus Decaloba.</title>
        <authorList>
            <person name="Shrestha B."/>
            <person name="Weng M.L."/>
            <person name="Theriot E.C."/>
            <person name="Gilbert L.E."/>
            <person name="Ruhlman T.A."/>
            <person name="Krosnick S.E."/>
            <person name="Jansen R.K."/>
        </authorList>
    </citation>
    <scope>NUCLEOTIDE SEQUENCE</scope>
</reference>
<dbReference type="EMBL" id="MK694926">
    <property type="protein sequence ID" value="QCX30274.1"/>
    <property type="molecule type" value="Genomic_DNA"/>
</dbReference>
<keyword evidence="10" id="KW-0934">Plastid</keyword>
<keyword evidence="10" id="KW-0150">Chloroplast</keyword>
<evidence type="ECO:0000256" key="9">
    <source>
        <dbReference type="SAM" id="Phobius"/>
    </source>
</evidence>
<evidence type="ECO:0000256" key="7">
    <source>
        <dbReference type="ARBA" id="ARBA00022989"/>
    </source>
</evidence>
<dbReference type="Pfam" id="PF02392">
    <property type="entry name" value="Ycf4"/>
    <property type="match status" value="1"/>
</dbReference>
<feature type="transmembrane region" description="Helical" evidence="9">
    <location>
        <begin position="20"/>
        <end position="42"/>
    </location>
</feature>
<dbReference type="GeneID" id="40877984"/>
<name>A0A4Y5QFA5_9ROSI</name>
<evidence type="ECO:0000256" key="1">
    <source>
        <dbReference type="ARBA" id="ARBA00002862"/>
    </source>
</evidence>
<evidence type="ECO:0000256" key="4">
    <source>
        <dbReference type="ARBA" id="ARBA00015395"/>
    </source>
</evidence>
<dbReference type="InterPro" id="IPR003359">
    <property type="entry name" value="PSI_Ycf4_assembly"/>
</dbReference>